<evidence type="ECO:0000313" key="5">
    <source>
        <dbReference type="Proteomes" id="UP000176689"/>
    </source>
</evidence>
<dbReference type="Pfam" id="PF00483">
    <property type="entry name" value="NTP_transferase"/>
    <property type="match status" value="1"/>
</dbReference>
<accession>A0A1F6E910</accession>
<evidence type="ECO:0000259" key="3">
    <source>
        <dbReference type="Pfam" id="PF00483"/>
    </source>
</evidence>
<proteinExistence type="predicted"/>
<feature type="domain" description="Nucleotidyl transferase" evidence="3">
    <location>
        <begin position="3"/>
        <end position="176"/>
    </location>
</feature>
<gene>
    <name evidence="4" type="ORF">A3F27_03255</name>
</gene>
<dbReference type="EMBL" id="MFLP01000025">
    <property type="protein sequence ID" value="OGG70057.1"/>
    <property type="molecule type" value="Genomic_DNA"/>
</dbReference>
<dbReference type="InterPro" id="IPR029044">
    <property type="entry name" value="Nucleotide-diphossugar_trans"/>
</dbReference>
<evidence type="ECO:0000256" key="1">
    <source>
        <dbReference type="ARBA" id="ARBA00022679"/>
    </source>
</evidence>
<keyword evidence="2" id="KW-0548">Nucleotidyltransferase</keyword>
<dbReference type="PANTHER" id="PTHR43584:SF8">
    <property type="entry name" value="N-ACETYLMURAMATE ALPHA-1-PHOSPHATE URIDYLYLTRANSFERASE"/>
    <property type="match status" value="1"/>
</dbReference>
<dbReference type="PANTHER" id="PTHR43584">
    <property type="entry name" value="NUCLEOTIDYL TRANSFERASE"/>
    <property type="match status" value="1"/>
</dbReference>
<organism evidence="4 5">
    <name type="scientific">Candidatus Kaiserbacteria bacterium RIFCSPHIGHO2_12_FULL_53_13</name>
    <dbReference type="NCBI Taxonomy" id="1798502"/>
    <lineage>
        <taxon>Bacteria</taxon>
        <taxon>Candidatus Kaiseribacteriota</taxon>
    </lineage>
</organism>
<protein>
    <recommendedName>
        <fullName evidence="3">Nucleotidyl transferase domain-containing protein</fullName>
    </recommendedName>
</protein>
<dbReference type="CDD" id="cd04181">
    <property type="entry name" value="NTP_transferase"/>
    <property type="match status" value="1"/>
</dbReference>
<dbReference type="InterPro" id="IPR005835">
    <property type="entry name" value="NTP_transferase_dom"/>
</dbReference>
<dbReference type="Gene3D" id="3.90.550.10">
    <property type="entry name" value="Spore Coat Polysaccharide Biosynthesis Protein SpsA, Chain A"/>
    <property type="match status" value="1"/>
</dbReference>
<comment type="caution">
    <text evidence="4">The sequence shown here is derived from an EMBL/GenBank/DDBJ whole genome shotgun (WGS) entry which is preliminary data.</text>
</comment>
<dbReference type="SUPFAM" id="SSF53448">
    <property type="entry name" value="Nucleotide-diphospho-sugar transferases"/>
    <property type="match status" value="1"/>
</dbReference>
<dbReference type="InterPro" id="IPR050065">
    <property type="entry name" value="GlmU-like"/>
</dbReference>
<keyword evidence="1" id="KW-0808">Transferase</keyword>
<evidence type="ECO:0000256" key="2">
    <source>
        <dbReference type="ARBA" id="ARBA00022695"/>
    </source>
</evidence>
<sequence>MQAVILAAGRGTRMGELTEKKPKPLLEVSGKTLLEHKFDAFPDDVSEIIIVVGYLGDMIRKRFGGEYKGRKITYVEQGPLHGTAGALWSAKSALKDRFVVMMGDDLYSSADILHAIDFPGWALLIDELEHIRWGGCIMVGEDGRITDIEEGNHSGKSGFISANLFVLDTRIFEHEMVPKAPDSTEFGLPQTALLASRKSGIPFDAVKATFWIQITDPEDLKKARETLEKIRSKL</sequence>
<evidence type="ECO:0000313" key="4">
    <source>
        <dbReference type="EMBL" id="OGG70057.1"/>
    </source>
</evidence>
<name>A0A1F6E910_9BACT</name>
<dbReference type="AlphaFoldDB" id="A0A1F6E910"/>
<dbReference type="Proteomes" id="UP000176689">
    <property type="component" value="Unassembled WGS sequence"/>
</dbReference>
<reference evidence="4 5" key="1">
    <citation type="journal article" date="2016" name="Nat. Commun.">
        <title>Thousands of microbial genomes shed light on interconnected biogeochemical processes in an aquifer system.</title>
        <authorList>
            <person name="Anantharaman K."/>
            <person name="Brown C.T."/>
            <person name="Hug L.A."/>
            <person name="Sharon I."/>
            <person name="Castelle C.J."/>
            <person name="Probst A.J."/>
            <person name="Thomas B.C."/>
            <person name="Singh A."/>
            <person name="Wilkins M.J."/>
            <person name="Karaoz U."/>
            <person name="Brodie E.L."/>
            <person name="Williams K.H."/>
            <person name="Hubbard S.S."/>
            <person name="Banfield J.F."/>
        </authorList>
    </citation>
    <scope>NUCLEOTIDE SEQUENCE [LARGE SCALE GENOMIC DNA]</scope>
</reference>
<dbReference type="GO" id="GO:0016779">
    <property type="term" value="F:nucleotidyltransferase activity"/>
    <property type="evidence" value="ECO:0007669"/>
    <property type="project" value="UniProtKB-KW"/>
</dbReference>